<keyword evidence="4 6" id="KW-1133">Transmembrane helix</keyword>
<feature type="transmembrane region" description="Helical" evidence="6">
    <location>
        <begin position="49"/>
        <end position="72"/>
    </location>
</feature>
<accession>A4WXQ6</accession>
<dbReference type="SUPFAM" id="SSF109755">
    <property type="entry name" value="PhoU-like"/>
    <property type="match status" value="1"/>
</dbReference>
<evidence type="ECO:0000259" key="7">
    <source>
        <dbReference type="Pfam" id="PF01895"/>
    </source>
</evidence>
<dbReference type="KEGG" id="rsq:Rsph17025_3286"/>
<feature type="transmembrane region" description="Helical" evidence="6">
    <location>
        <begin position="279"/>
        <end position="297"/>
    </location>
</feature>
<dbReference type="GO" id="GO:0005436">
    <property type="term" value="F:sodium:phosphate symporter activity"/>
    <property type="evidence" value="ECO:0007669"/>
    <property type="project" value="InterPro"/>
</dbReference>
<name>A4WXQ6_CERS5</name>
<evidence type="ECO:0000256" key="3">
    <source>
        <dbReference type="ARBA" id="ARBA00022692"/>
    </source>
</evidence>
<evidence type="ECO:0000256" key="2">
    <source>
        <dbReference type="ARBA" id="ARBA00022475"/>
    </source>
</evidence>
<feature type="transmembrane region" description="Helical" evidence="6">
    <location>
        <begin position="132"/>
        <end position="151"/>
    </location>
</feature>
<feature type="domain" description="PhoU" evidence="7">
    <location>
        <begin position="448"/>
        <end position="530"/>
    </location>
</feature>
<dbReference type="Gene3D" id="1.20.58.220">
    <property type="entry name" value="Phosphate transport system protein phou homolog 2, domain 2"/>
    <property type="match status" value="1"/>
</dbReference>
<dbReference type="NCBIfam" id="NF037997">
    <property type="entry name" value="Na_Pi_symport"/>
    <property type="match status" value="1"/>
</dbReference>
<dbReference type="GO" id="GO:0044341">
    <property type="term" value="P:sodium-dependent phosphate transport"/>
    <property type="evidence" value="ECO:0007669"/>
    <property type="project" value="InterPro"/>
</dbReference>
<dbReference type="InterPro" id="IPR038078">
    <property type="entry name" value="PhoU-like_sf"/>
</dbReference>
<keyword evidence="5 6" id="KW-0472">Membrane</keyword>
<dbReference type="InterPro" id="IPR003841">
    <property type="entry name" value="Na/Pi_transpt"/>
</dbReference>
<keyword evidence="3 6" id="KW-0812">Transmembrane</keyword>
<dbReference type="PANTHER" id="PTHR10010:SF46">
    <property type="entry name" value="SODIUM-DEPENDENT PHOSPHATE TRANSPORT PROTEIN 2B"/>
    <property type="match status" value="1"/>
</dbReference>
<geneLocation type="plasmid" evidence="8">
    <name>pRSPA01</name>
</geneLocation>
<evidence type="ECO:0000313" key="8">
    <source>
        <dbReference type="EMBL" id="ABP72170.1"/>
    </source>
</evidence>
<dbReference type="Pfam" id="PF01895">
    <property type="entry name" value="PhoU"/>
    <property type="match status" value="2"/>
</dbReference>
<evidence type="ECO:0000256" key="6">
    <source>
        <dbReference type="SAM" id="Phobius"/>
    </source>
</evidence>
<feature type="transmembrane region" description="Helical" evidence="6">
    <location>
        <begin position="189"/>
        <end position="207"/>
    </location>
</feature>
<dbReference type="HOGENOM" id="CLU_025623_2_1_5"/>
<feature type="domain" description="PhoU" evidence="7">
    <location>
        <begin position="341"/>
        <end position="421"/>
    </location>
</feature>
<dbReference type="EMBL" id="CP000662">
    <property type="protein sequence ID" value="ABP72170.1"/>
    <property type="molecule type" value="Genomic_DNA"/>
</dbReference>
<gene>
    <name evidence="8" type="ordered locus">Rsph17025_3286</name>
</gene>
<evidence type="ECO:0000256" key="4">
    <source>
        <dbReference type="ARBA" id="ARBA00022989"/>
    </source>
</evidence>
<evidence type="ECO:0000256" key="1">
    <source>
        <dbReference type="ARBA" id="ARBA00004651"/>
    </source>
</evidence>
<reference evidence="8" key="1">
    <citation type="submission" date="2007-04" db="EMBL/GenBank/DDBJ databases">
        <title>Complete sequence of plasmid pRSPA01 of Rhodobacter sphaeroides ATCC 17025.</title>
        <authorList>
            <consortium name="US DOE Joint Genome Institute"/>
            <person name="Copeland A."/>
            <person name="Lucas S."/>
            <person name="Lapidus A."/>
            <person name="Barry K."/>
            <person name="Detter J.C."/>
            <person name="Glavina del Rio T."/>
            <person name="Hammon N."/>
            <person name="Israni S."/>
            <person name="Dalin E."/>
            <person name="Tice H."/>
            <person name="Pitluck S."/>
            <person name="Chertkov O."/>
            <person name="Brettin T."/>
            <person name="Bruce D."/>
            <person name="Han C."/>
            <person name="Schmutz J."/>
            <person name="Larimer F."/>
            <person name="Land M."/>
            <person name="Hauser L."/>
            <person name="Kyrpides N."/>
            <person name="Kim E."/>
            <person name="Richardson P."/>
            <person name="Mackenzie C."/>
            <person name="Choudhary M."/>
            <person name="Donohue T.J."/>
            <person name="Kaplan S."/>
        </authorList>
    </citation>
    <scope>NUCLEOTIDE SEQUENCE [LARGE SCALE GENOMIC DNA]</scope>
    <source>
        <strain evidence="8">ATCC 17025</strain>
        <plasmid evidence="8">pRSPA01</plasmid>
    </source>
</reference>
<dbReference type="AlphaFoldDB" id="A4WXQ6"/>
<keyword evidence="8" id="KW-0614">Plasmid</keyword>
<organism evidence="8">
    <name type="scientific">Cereibacter sphaeroides (strain ATCC 17025 / ATH 2.4.3)</name>
    <name type="common">Rhodobacter sphaeroides</name>
    <dbReference type="NCBI Taxonomy" id="349102"/>
    <lineage>
        <taxon>Bacteria</taxon>
        <taxon>Pseudomonadati</taxon>
        <taxon>Pseudomonadota</taxon>
        <taxon>Alphaproteobacteria</taxon>
        <taxon>Rhodobacterales</taxon>
        <taxon>Paracoccaceae</taxon>
        <taxon>Cereibacter</taxon>
    </lineage>
</organism>
<feature type="transmembrane region" description="Helical" evidence="6">
    <location>
        <begin position="213"/>
        <end position="234"/>
    </location>
</feature>
<sequence length="561" mass="59259">MPPTVQFIDLLAAAALLLWGLRLIRTGVMRAFGATLRQWISRATRNRLVAALWGMLATLGLQSSTATAVITGSFAARGIMSAPMAQAVMLGANLGTAMVAAILSVDVHWIASLCILAGVVTFSTAQATRGRGIGRALIGLGLMLLALRLMGEVTAPLQHSETLALVIAGLGEAPLVAALLAAGLAVLSASSLAVVLLVMVLAAGGLIDTVPALALVAGANVGGAVTPWLAVAVEGPAARRITLGNLVVRITGAAIVLGLTDPLALLLEDTVAGPGLRVIAAHIAFSAVLLVLFLPLVGPLCRLVERFLPDPPEGVRGAAFLDESLLETPAMALAVAARETLRVGDIVGEMLDRSRQALIANDELAALEVSRLEPDIDRLSEAIKLYITRLSRAELDEADVRRASEITSFAINLEHMGDIIEAGLADAAMKKIRKRLAFSPEGAAELADVHDRTIANLRLAQAVFLGRDADLARQLVESKIEIRRLEAVSAERHLGRLRAGRPEAMETSTIHLDLLRDLKRLNAHVTSVAHPILTEIGALRESRMRASAPRRSLREQTDPDM</sequence>
<feature type="transmembrane region" description="Helical" evidence="6">
    <location>
        <begin position="246"/>
        <end position="267"/>
    </location>
</feature>
<evidence type="ECO:0000256" key="5">
    <source>
        <dbReference type="ARBA" id="ARBA00023136"/>
    </source>
</evidence>
<feature type="transmembrane region" description="Helical" evidence="6">
    <location>
        <begin position="109"/>
        <end position="125"/>
    </location>
</feature>
<feature type="transmembrane region" description="Helical" evidence="6">
    <location>
        <begin position="163"/>
        <end position="182"/>
    </location>
</feature>
<proteinExistence type="predicted"/>
<dbReference type="PANTHER" id="PTHR10010">
    <property type="entry name" value="SOLUTE CARRIER FAMILY 34 SODIUM PHOSPHATE , MEMBER 2-RELATED"/>
    <property type="match status" value="1"/>
</dbReference>
<dbReference type="GO" id="GO:0005886">
    <property type="term" value="C:plasma membrane"/>
    <property type="evidence" value="ECO:0007669"/>
    <property type="project" value="UniProtKB-SubCell"/>
</dbReference>
<dbReference type="Pfam" id="PF02690">
    <property type="entry name" value="Na_Pi_cotrans"/>
    <property type="match status" value="2"/>
</dbReference>
<comment type="subcellular location">
    <subcellularLocation>
        <location evidence="1">Cell membrane</location>
        <topology evidence="1">Multi-pass membrane protein</topology>
    </subcellularLocation>
</comment>
<dbReference type="InterPro" id="IPR026022">
    <property type="entry name" value="PhoU_dom"/>
</dbReference>
<keyword evidence="2" id="KW-1003">Cell membrane</keyword>
<protein>
    <recommendedName>
        <fullName evidence="7">PhoU domain-containing protein</fullName>
    </recommendedName>
</protein>